<dbReference type="EMBL" id="JAWJWE010000004">
    <property type="protein sequence ID" value="KAK6636195.1"/>
    <property type="molecule type" value="Genomic_DNA"/>
</dbReference>
<accession>A0AAN8PKJ8</accession>
<dbReference type="GO" id="GO:0003351">
    <property type="term" value="P:epithelial cilium movement involved in extracellular fluid movement"/>
    <property type="evidence" value="ECO:0007669"/>
    <property type="project" value="TreeGrafter"/>
</dbReference>
<sequence length="1731" mass="200800">MVKKATLAPPPLEWDPALKESWHFDLEREPVNDEKWTCVVTAAVPAKVPSILSRLLTLNRRKLVESNVVTHSKRNLFKGGLFYVMDVLDPLEDFLFYLRIEFSVDFQLEDDECIRLFSQGVDTRSRRAIKVLSMSHVLEILQQETGDKSQKKTKSEKPSKEGKTSKNTAQTEKSRLRPPPPRSSPIVEFVASYASFTDSECKLPPDLMAALLKHMILTMKDENVFQKKVEAARERKLQEMAVQARFIKSLKPFEVPKRKSTVKGNEQEIKSECINDEPYPGPDLYIVLIDFFNPFYFSELQRMNVPFLAILKISNFLDMTVGKSSLLTTGKPDFLNRKEALIEGFWETLEDNCMTIEKTVEFKNMLFMQYQPQFLRLLEPNQLVRDAIFDELSLMLYNVYTICRQHQMYLQEMLVQRMITCMEPLDLMKCTLYNKLCDALVTGEPNTVFLVVYAMVEQVVAGIIETKNMPLEYVPIRSEYFATNSEADLYFPEDVTDSKTNNVIRMTPCLECRQKVNPLYFCTQVSGDAVAEKGEWFKTTQGDALSDYQDEMNGEENISHLAENKSFPHEEPFVDEILTDQILQEMNRENDDFNLEKSPKSPVVYFYGDRLARYNYHCDSRILNSEAMVARFLKNTDVSQLWFKYPQQTCERRAFYNYHYQRLLDTTKETQESLNIKIFFVLCMKLVGIINSYLYRGEEEVVSEMFRSPSKERPKKLSKVKFEQTEVTVQKRNNRHFSSCFFKLFPLSGITGIRKKVTLRMDNTEKIDKFRRSSNLGDVVSPRKVTSFFSMSLITHRNSGYCYSYCLKAADNSAVKTMSGSAALLPVLDLHEISNMVETHILHSPEDYANLIRNFNFFEALEPNRMIQTLMEAQEAFSTTQCSYFAPTDTLMVILHNDSDHRGVFLHSGYGVLTTPVGLRDFYSHVYQEITDWLELEKDEYMKFVSDIERRKKEYDTRRNMKYLKQLKREFKAKTQEQRENFLKQNLEGNQRQEVEIGPEDLEELPIKPKPECPNKVVFVATNLIDLRVETDNTLYEFYSRDGSEISVTIDSWLYDPNQLLTLSIKQKNFRVVYHHWLGENVSKTFSLNISSDMLFVFYKGDECLDERYSMKASWPSGLNIETMLRPKTDLYIKQSYIEVYRKKLSVREEKSRSFLRSGQVLIFKEDGKVDVLCASGTRHSLNEFKNDPENDTWTITHYQTTLMSGELRTYNTLTTCPNKRIKSGAIKVYLGVDPKNKETYYVREDGVRCMLWPNGMLVTTFFDGTKITSTPDFDAEEIFVEWTPDEKTYLEQIEYHYKEDKPKSKTILKNMSPDSLPRYSASLCGEETEPRDDGFVQVNVSYLMEHPKYATVYYDVKSPYTEVKMPSHVSLFVDANGTYLVTQGRNCMSIQKDSVELYETCPECGERSIANLYLDSGDILCKFVDLLMTVFYVFRNGETNCEESDKGNGARKYTEDLEVVAKMPHFSCSKNGHTKSISKNQRCFALQRDLSGVEFIHNEALAQYCYSLSPDTFYELHSRNDKESSVTHLFSCPYYTVGHERWTMDYEDGNSSLPTNLKKKDLKELGTKDTGAKLFRYPFARTKKDRDNGKVGSASDVRLPKVVETRIVKCFSQDTKIVMEEMKQYVGKYQKRARDVCKEFRLNRKGDEDAGDTQETLETLINQKWTVFPHLATLVPSTETEIHRAGHYLNLIEELHESEDGSTPRCKQLPKTKYANFPSIDEESESLDET</sequence>
<dbReference type="InterPro" id="IPR026173">
    <property type="entry name" value="SPAG17"/>
</dbReference>
<dbReference type="PANTHER" id="PTHR21963:SF1">
    <property type="entry name" value="SPERM-ASSOCIATED ANTIGEN 17"/>
    <property type="match status" value="1"/>
</dbReference>
<evidence type="ECO:0000256" key="1">
    <source>
        <dbReference type="SAM" id="MobiDB-lite"/>
    </source>
</evidence>
<proteinExistence type="predicted"/>
<dbReference type="PANTHER" id="PTHR21963">
    <property type="entry name" value="PF6"/>
    <property type="match status" value="1"/>
</dbReference>
<comment type="caution">
    <text evidence="2">The sequence shown here is derived from an EMBL/GenBank/DDBJ whole genome shotgun (WGS) entry which is preliminary data.</text>
</comment>
<name>A0AAN8PKJ8_POLSC</name>
<dbReference type="GO" id="GO:0005576">
    <property type="term" value="C:extracellular region"/>
    <property type="evidence" value="ECO:0007669"/>
    <property type="project" value="GOC"/>
</dbReference>
<dbReference type="GO" id="GO:1904158">
    <property type="term" value="P:axonemal central apparatus assembly"/>
    <property type="evidence" value="ECO:0007669"/>
    <property type="project" value="TreeGrafter"/>
</dbReference>
<protein>
    <submittedName>
        <fullName evidence="2">Uncharacterized protein</fullName>
    </submittedName>
</protein>
<feature type="compositionally biased region" description="Basic and acidic residues" evidence="1">
    <location>
        <begin position="145"/>
        <end position="164"/>
    </location>
</feature>
<feature type="compositionally biased region" description="Acidic residues" evidence="1">
    <location>
        <begin position="1721"/>
        <end position="1731"/>
    </location>
</feature>
<feature type="region of interest" description="Disordered" evidence="1">
    <location>
        <begin position="1700"/>
        <end position="1731"/>
    </location>
</feature>
<reference evidence="2 3" key="1">
    <citation type="submission" date="2023-10" db="EMBL/GenBank/DDBJ databases">
        <title>Genomes of two closely related lineages of the louse Polyplax serrata with different host specificities.</title>
        <authorList>
            <person name="Martinu J."/>
            <person name="Tarabai H."/>
            <person name="Stefka J."/>
            <person name="Hypsa V."/>
        </authorList>
    </citation>
    <scope>NUCLEOTIDE SEQUENCE [LARGE SCALE GENOMIC DNA]</scope>
    <source>
        <strain evidence="2">HR10_N</strain>
    </source>
</reference>
<dbReference type="GO" id="GO:1990716">
    <property type="term" value="C:axonemal central apparatus"/>
    <property type="evidence" value="ECO:0007669"/>
    <property type="project" value="TreeGrafter"/>
</dbReference>
<organism evidence="2 3">
    <name type="scientific">Polyplax serrata</name>
    <name type="common">Common mouse louse</name>
    <dbReference type="NCBI Taxonomy" id="468196"/>
    <lineage>
        <taxon>Eukaryota</taxon>
        <taxon>Metazoa</taxon>
        <taxon>Ecdysozoa</taxon>
        <taxon>Arthropoda</taxon>
        <taxon>Hexapoda</taxon>
        <taxon>Insecta</taxon>
        <taxon>Pterygota</taxon>
        <taxon>Neoptera</taxon>
        <taxon>Paraneoptera</taxon>
        <taxon>Psocodea</taxon>
        <taxon>Troctomorpha</taxon>
        <taxon>Phthiraptera</taxon>
        <taxon>Anoplura</taxon>
        <taxon>Polyplacidae</taxon>
        <taxon>Polyplax</taxon>
    </lineage>
</organism>
<dbReference type="Proteomes" id="UP001372834">
    <property type="component" value="Unassembled WGS sequence"/>
</dbReference>
<gene>
    <name evidence="2" type="ORF">RUM43_009853</name>
</gene>
<feature type="region of interest" description="Disordered" evidence="1">
    <location>
        <begin position="143"/>
        <end position="184"/>
    </location>
</feature>
<evidence type="ECO:0000313" key="2">
    <source>
        <dbReference type="EMBL" id="KAK6636195.1"/>
    </source>
</evidence>
<evidence type="ECO:0000313" key="3">
    <source>
        <dbReference type="Proteomes" id="UP001372834"/>
    </source>
</evidence>